<dbReference type="Proteomes" id="UP001271769">
    <property type="component" value="Unassembled WGS sequence"/>
</dbReference>
<name>A0ABU5DTH9_9PROT</name>
<sequence>MAYRSGCHAKLTYLLLSLFLLSSISTAARAEGAVVTRIVEDYIADATAVFGDHKSFQLLENAQASFSRWKKKSLVLVTIEGKNVDQEVVRADVERVRGIASIVGISIDWCKVIVAPDQSDSLRLPACAAEKAVDIIIAYPKSVEFTDAIRQFIKNLNYSNFYSAEKSVSEYGYLLEQSARRYCLGSMAQYKHQIVLAMQVSDDEPHRSHLMCNLHNSFALLGVLAANSESLTNEAGEEFFRDARTGANPSTALKFLYSQDVREGMTWSEYFDAIKQWLSEQPVSETP</sequence>
<dbReference type="RefSeq" id="WP_320498923.1">
    <property type="nucleotide sequence ID" value="NZ_JAXCLX010000001.1"/>
</dbReference>
<proteinExistence type="predicted"/>
<evidence type="ECO:0000313" key="3">
    <source>
        <dbReference type="Proteomes" id="UP001271769"/>
    </source>
</evidence>
<evidence type="ECO:0000313" key="2">
    <source>
        <dbReference type="EMBL" id="MDY0870630.1"/>
    </source>
</evidence>
<reference evidence="2 3" key="1">
    <citation type="journal article" date="2013" name="Antonie Van Leeuwenhoek">
        <title>Dongia rigui sp. nov., isolated from freshwater of a large wetland in Korea.</title>
        <authorList>
            <person name="Baik K.S."/>
            <person name="Hwang Y.M."/>
            <person name="Choi J.S."/>
            <person name="Kwon J."/>
            <person name="Seong C.N."/>
        </authorList>
    </citation>
    <scope>NUCLEOTIDE SEQUENCE [LARGE SCALE GENOMIC DNA]</scope>
    <source>
        <strain evidence="2 3">04SU4-P</strain>
    </source>
</reference>
<gene>
    <name evidence="2" type="ORF">SMD31_01795</name>
</gene>
<keyword evidence="1" id="KW-0732">Signal</keyword>
<organism evidence="2 3">
    <name type="scientific">Dongia rigui</name>
    <dbReference type="NCBI Taxonomy" id="940149"/>
    <lineage>
        <taxon>Bacteria</taxon>
        <taxon>Pseudomonadati</taxon>
        <taxon>Pseudomonadota</taxon>
        <taxon>Alphaproteobacteria</taxon>
        <taxon>Rhodospirillales</taxon>
        <taxon>Dongiaceae</taxon>
        <taxon>Dongia</taxon>
    </lineage>
</organism>
<keyword evidence="3" id="KW-1185">Reference proteome</keyword>
<feature type="chain" id="PRO_5047298465" evidence="1">
    <location>
        <begin position="31"/>
        <end position="287"/>
    </location>
</feature>
<protein>
    <submittedName>
        <fullName evidence="2">Uncharacterized protein</fullName>
    </submittedName>
</protein>
<evidence type="ECO:0000256" key="1">
    <source>
        <dbReference type="SAM" id="SignalP"/>
    </source>
</evidence>
<feature type="signal peptide" evidence="1">
    <location>
        <begin position="1"/>
        <end position="30"/>
    </location>
</feature>
<dbReference type="EMBL" id="JAXCLX010000001">
    <property type="protein sequence ID" value="MDY0870630.1"/>
    <property type="molecule type" value="Genomic_DNA"/>
</dbReference>
<accession>A0ABU5DTH9</accession>
<comment type="caution">
    <text evidence="2">The sequence shown here is derived from an EMBL/GenBank/DDBJ whole genome shotgun (WGS) entry which is preliminary data.</text>
</comment>